<accession>A2C6B2</accession>
<dbReference type="AlphaFoldDB" id="A2C6B2"/>
<dbReference type="SUPFAM" id="SSF82714">
    <property type="entry name" value="Multidrug efflux transporter AcrB TolC docking domain, DN and DC subdomains"/>
    <property type="match status" value="2"/>
</dbReference>
<name>A2C6B2_PROM3</name>
<dbReference type="Gene3D" id="3.30.70.1440">
    <property type="entry name" value="Multidrug efflux transporter AcrB pore domain"/>
    <property type="match status" value="1"/>
</dbReference>
<keyword evidence="1" id="KW-0812">Transmembrane</keyword>
<dbReference type="Pfam" id="PF00873">
    <property type="entry name" value="ACR_tran"/>
    <property type="match status" value="2"/>
</dbReference>
<feature type="transmembrane region" description="Helical" evidence="1">
    <location>
        <begin position="990"/>
        <end position="1009"/>
    </location>
</feature>
<dbReference type="STRING" id="59922.P9303_02671"/>
<feature type="transmembrane region" description="Helical" evidence="1">
    <location>
        <begin position="515"/>
        <end position="548"/>
    </location>
</feature>
<feature type="transmembrane region" description="Helical" evidence="1">
    <location>
        <begin position="373"/>
        <end position="395"/>
    </location>
</feature>
<dbReference type="GO" id="GO:0005886">
    <property type="term" value="C:plasma membrane"/>
    <property type="evidence" value="ECO:0007669"/>
    <property type="project" value="TreeGrafter"/>
</dbReference>
<dbReference type="GO" id="GO:0042910">
    <property type="term" value="F:xenobiotic transmembrane transporter activity"/>
    <property type="evidence" value="ECO:0007669"/>
    <property type="project" value="TreeGrafter"/>
</dbReference>
<dbReference type="RefSeq" id="WP_011824950.1">
    <property type="nucleotide sequence ID" value="NC_008820.1"/>
</dbReference>
<dbReference type="InterPro" id="IPR001036">
    <property type="entry name" value="Acrflvin-R"/>
</dbReference>
<dbReference type="EMBL" id="CP000554">
    <property type="protein sequence ID" value="ABM77022.1"/>
    <property type="molecule type" value="Genomic_DNA"/>
</dbReference>
<evidence type="ECO:0000313" key="3">
    <source>
        <dbReference type="Proteomes" id="UP000002274"/>
    </source>
</evidence>
<protein>
    <submittedName>
        <fullName evidence="2">Putative RND family multidrug efflux transporter</fullName>
    </submittedName>
</protein>
<dbReference type="HOGENOM" id="CLU_002755_1_2_3"/>
<dbReference type="PANTHER" id="PTHR32063">
    <property type="match status" value="1"/>
</dbReference>
<feature type="transmembrane region" description="Helical" evidence="1">
    <location>
        <begin position="959"/>
        <end position="978"/>
    </location>
</feature>
<feature type="transmembrane region" description="Helical" evidence="1">
    <location>
        <begin position="584"/>
        <end position="602"/>
    </location>
</feature>
<dbReference type="InterPro" id="IPR027463">
    <property type="entry name" value="AcrB_DN_DC_subdom"/>
</dbReference>
<reference evidence="2 3" key="1">
    <citation type="journal article" date="2007" name="PLoS Genet.">
        <title>Patterns and implications of gene gain and loss in the evolution of Prochlorococcus.</title>
        <authorList>
            <person name="Kettler G.C."/>
            <person name="Martiny A.C."/>
            <person name="Huang K."/>
            <person name="Zucker J."/>
            <person name="Coleman M.L."/>
            <person name="Rodrigue S."/>
            <person name="Chen F."/>
            <person name="Lapidus A."/>
            <person name="Ferriera S."/>
            <person name="Johnson J."/>
            <person name="Steglich C."/>
            <person name="Church G.M."/>
            <person name="Richardson P."/>
            <person name="Chisholm S.W."/>
        </authorList>
    </citation>
    <scope>NUCLEOTIDE SEQUENCE [LARGE SCALE GENOMIC DNA]</scope>
    <source>
        <strain evidence="2 3">MIT 9303</strain>
    </source>
</reference>
<feature type="transmembrane region" description="Helical" evidence="1">
    <location>
        <begin position="350"/>
        <end position="366"/>
    </location>
</feature>
<dbReference type="SUPFAM" id="SSF82866">
    <property type="entry name" value="Multidrug efflux transporter AcrB transmembrane domain"/>
    <property type="match status" value="2"/>
</dbReference>
<evidence type="ECO:0000313" key="2">
    <source>
        <dbReference type="EMBL" id="ABM77022.1"/>
    </source>
</evidence>
<organism evidence="2 3">
    <name type="scientific">Prochlorococcus marinus (strain MIT 9303)</name>
    <dbReference type="NCBI Taxonomy" id="59922"/>
    <lineage>
        <taxon>Bacteria</taxon>
        <taxon>Bacillati</taxon>
        <taxon>Cyanobacteriota</taxon>
        <taxon>Cyanophyceae</taxon>
        <taxon>Synechococcales</taxon>
        <taxon>Prochlorococcaceae</taxon>
        <taxon>Prochlorococcus</taxon>
    </lineage>
</organism>
<dbReference type="Gene3D" id="3.30.70.1320">
    <property type="entry name" value="Multidrug efflux transporter AcrB pore domain like"/>
    <property type="match status" value="1"/>
</dbReference>
<feature type="transmembrane region" description="Helical" evidence="1">
    <location>
        <begin position="1064"/>
        <end position="1086"/>
    </location>
</feature>
<feature type="transmembrane region" description="Helical" evidence="1">
    <location>
        <begin position="444"/>
        <end position="464"/>
    </location>
</feature>
<gene>
    <name evidence="2" type="ordered locus">P9303_02671</name>
</gene>
<feature type="transmembrane region" description="Helical" evidence="1">
    <location>
        <begin position="1015"/>
        <end position="1036"/>
    </location>
</feature>
<dbReference type="BioCyc" id="PMAR59922:G1G80-257-MONOMER"/>
<dbReference type="Proteomes" id="UP000002274">
    <property type="component" value="Chromosome"/>
</dbReference>
<dbReference type="Gene3D" id="1.20.1640.10">
    <property type="entry name" value="Multidrug efflux transporter AcrB transmembrane domain"/>
    <property type="match status" value="4"/>
</dbReference>
<feature type="transmembrane region" description="Helical" evidence="1">
    <location>
        <begin position="12"/>
        <end position="32"/>
    </location>
</feature>
<evidence type="ECO:0000256" key="1">
    <source>
        <dbReference type="SAM" id="Phobius"/>
    </source>
</evidence>
<dbReference type="PRINTS" id="PR00702">
    <property type="entry name" value="ACRIFLAVINRP"/>
</dbReference>
<dbReference type="FunFam" id="3.30.70.1430:FF:000001">
    <property type="entry name" value="Efflux pump membrane transporter"/>
    <property type="match status" value="1"/>
</dbReference>
<dbReference type="PANTHER" id="PTHR32063:SF11">
    <property type="entry name" value="CATION OR DRUG EFFLUX SYSTEM PROTEIN"/>
    <property type="match status" value="1"/>
</dbReference>
<feature type="transmembrane region" description="Helical" evidence="1">
    <location>
        <begin position="629"/>
        <end position="648"/>
    </location>
</feature>
<dbReference type="Gene3D" id="3.30.2090.10">
    <property type="entry name" value="Multidrug efflux transporter AcrB TolC docking domain, DN and DC subdomains"/>
    <property type="match status" value="2"/>
</dbReference>
<keyword evidence="1" id="KW-0472">Membrane</keyword>
<dbReference type="SUPFAM" id="SSF82693">
    <property type="entry name" value="Multidrug efflux transporter AcrB pore domain, PN1, PN2, PC1 and PC2 subdomains"/>
    <property type="match status" value="3"/>
</dbReference>
<keyword evidence="1" id="KW-1133">Transmembrane helix</keyword>
<sequence length="1145" mass="121316">MSASNNFITRPVLATVCSLLIVIAGLISIPILPVEMLPDIAPPTVKVNSIYTGADAESVEQGVTSVLEQQINGVENMDYLTSSSSADGVSSIAVAFESGSNSDINQVNVQNRVALAEPQLPEEVRKAGVSVNKASNSILLLYNFVSEDPSNIEYSVETISGLLDLGLTDEVKRVKGVGEVTYFGNRKVAFRLWLDNEKLEVFGLTSADVMGAIESQNRLVPAGSIGGEPSAEGQIFTFPVQLNGRLVSIGDFENMVVRTTDDGGLVRFSDVGRVVLGGESYSNSATDLQAVPSVSMAVYQLSGSNALEVSNGVKDVLEEFTAKMPVGMKMEKIYDNTDFINASINGVTNSLRDSIILVVLILFVFLQNWKATLVPGIAIPVALVGTFSLVLGFGFSLNQLTLFGLVLATGLVVDDAITVIEDTSTKKASGMTALEAAKSTMDELFSAVIATSLVLFSVFLPVLFFPGATGSIYKQFAATIIFAIAISTFNALTFSPMLSALLLGREGTAPGRNTYAISGAVIGFIYGLLVVGGGAALALIPTAMAAILGFVLSSLTGRSLRLPFSVAGAVIGLFIAGVSNPLPVVLFAGLGLTLGWFTPWIFSHFNRIYSVFEQRYADLLEWVLGRRSLVMGILAVGVLLTGVAFTAIPGGFVPTEDQGYAIGVLQAPEGVSTQVTEKINKQVAEILRSEPDITSAAIFSGASFDGNSPNKGLFFIGMRNWDERKKRDQSADAIVGRLNQKFFGAIDGARIFVVEPPAIPGYGIGSGFEFQLLDKSGGAYGLNNFFASAGQMIQQANANPLLSSVRTLFSPESPQLRVEVDRDIMASLDIDFSSAMRVFSANFAGAYVNDTFQEGKVRRVYVQADELGRSAPQKLASIYVNNRAGEQIQLSEFLTVEPSVGPSVISHFNLYRSIKIEGSPAAGKSSGQAINGMKELFAAQNLNSLGFDWTGISREEVKAGALAVVIFALGILVVYLVLAAQYESYADPLIILMTVPTAMLGALLFLALRGEVLNIYAQVGLVMLIGLAAKNGILIVDLANQRMAEGVTALEAARQAAKSRLRPIIMTAISSLFGFMPLVLASGAGARSQASLGTVVFGGLLVATFLSLFVVPVFYVVVKALVGTFSDTEQGNTNLLNSGEPSGQG</sequence>
<dbReference type="KEGG" id="pmf:P9303_02671"/>
<feature type="transmembrane region" description="Helical" evidence="1">
    <location>
        <begin position="476"/>
        <end position="503"/>
    </location>
</feature>
<feature type="transmembrane region" description="Helical" evidence="1">
    <location>
        <begin position="560"/>
        <end position="578"/>
    </location>
</feature>
<feature type="transmembrane region" description="Helical" evidence="1">
    <location>
        <begin position="1092"/>
        <end position="1118"/>
    </location>
</feature>
<dbReference type="Gene3D" id="3.30.70.1430">
    <property type="entry name" value="Multidrug efflux transporter AcrB pore domain"/>
    <property type="match status" value="2"/>
</dbReference>
<proteinExistence type="predicted"/>